<keyword evidence="1" id="KW-0812">Transmembrane</keyword>
<feature type="non-terminal residue" evidence="2">
    <location>
        <position position="1"/>
    </location>
</feature>
<evidence type="ECO:0000313" key="2">
    <source>
        <dbReference type="EMBL" id="MCW3808157.1"/>
    </source>
</evidence>
<protein>
    <recommendedName>
        <fullName evidence="4">Transposase</fullName>
    </recommendedName>
</protein>
<sequence>GIHLSIDKVYRFLDKLNNKLKDKVEQIAFAHTLRVLGGNISVVFYDMTTLYFEASDEDDLRKTGFSKDGKHQKPQIFLGLLVGIGGYAIGYEIFEGNTYEGHTLIPFFLVHDKTINN</sequence>
<dbReference type="Proteomes" id="UP001207408">
    <property type="component" value="Unassembled WGS sequence"/>
</dbReference>
<name>A0AAE3MJD6_9BACT</name>
<feature type="transmembrane region" description="Helical" evidence="1">
    <location>
        <begin position="76"/>
        <end position="94"/>
    </location>
</feature>
<evidence type="ECO:0000256" key="1">
    <source>
        <dbReference type="SAM" id="Phobius"/>
    </source>
</evidence>
<dbReference type="EMBL" id="JAPDPI010000142">
    <property type="protein sequence ID" value="MCW3808157.1"/>
    <property type="molecule type" value="Genomic_DNA"/>
</dbReference>
<keyword evidence="1" id="KW-1133">Transmembrane helix</keyword>
<comment type="caution">
    <text evidence="2">The sequence shown here is derived from an EMBL/GenBank/DDBJ whole genome shotgun (WGS) entry which is preliminary data.</text>
</comment>
<accession>A0AAE3MJD6</accession>
<evidence type="ECO:0000313" key="3">
    <source>
        <dbReference type="Proteomes" id="UP001207408"/>
    </source>
</evidence>
<keyword evidence="3" id="KW-1185">Reference proteome</keyword>
<keyword evidence="1" id="KW-0472">Membrane</keyword>
<reference evidence="2" key="1">
    <citation type="submission" date="2022-10" db="EMBL/GenBank/DDBJ databases">
        <authorList>
            <person name="Yu W.X."/>
        </authorList>
    </citation>
    <scope>NUCLEOTIDE SEQUENCE</scope>
    <source>
        <strain evidence="2">D04</strain>
    </source>
</reference>
<proteinExistence type="predicted"/>
<evidence type="ECO:0008006" key="4">
    <source>
        <dbReference type="Google" id="ProtNLM"/>
    </source>
</evidence>
<organism evidence="2 3">
    <name type="scientific">Plebeiibacterium marinum</name>
    <dbReference type="NCBI Taxonomy" id="2992111"/>
    <lineage>
        <taxon>Bacteria</taxon>
        <taxon>Pseudomonadati</taxon>
        <taxon>Bacteroidota</taxon>
        <taxon>Bacteroidia</taxon>
        <taxon>Marinilabiliales</taxon>
        <taxon>Marinilabiliaceae</taxon>
        <taxon>Plebeiibacterium</taxon>
    </lineage>
</organism>
<gene>
    <name evidence="2" type="ORF">OM074_21250</name>
</gene>
<dbReference type="AlphaFoldDB" id="A0AAE3MJD6"/>